<reference evidence="12" key="1">
    <citation type="submission" date="2015-03" db="EMBL/GenBank/DDBJ databases">
        <authorList>
            <person name="Nijsse Bart"/>
        </authorList>
    </citation>
    <scope>NUCLEOTIDE SEQUENCE [LARGE SCALE GENOMIC DNA]</scope>
</reference>
<dbReference type="InterPro" id="IPR045276">
    <property type="entry name" value="YbiO_bact"/>
</dbReference>
<feature type="domain" description="Mechanosensitive ion channel MscS C-terminal" evidence="9">
    <location>
        <begin position="181"/>
        <end position="262"/>
    </location>
</feature>
<dbReference type="AlphaFoldDB" id="A0A0U1KRG0"/>
<dbReference type="InterPro" id="IPR049278">
    <property type="entry name" value="MS_channel_C"/>
</dbReference>
<evidence type="ECO:0000256" key="6">
    <source>
        <dbReference type="ARBA" id="ARBA00023136"/>
    </source>
</evidence>
<dbReference type="FunFam" id="2.30.30.60:FF:000001">
    <property type="entry name" value="MscS Mechanosensitive ion channel"/>
    <property type="match status" value="1"/>
</dbReference>
<dbReference type="PANTHER" id="PTHR30460:SF0">
    <property type="entry name" value="MODERATE CONDUCTANCE MECHANOSENSITIVE CHANNEL YBIO"/>
    <property type="match status" value="1"/>
</dbReference>
<dbReference type="Proteomes" id="UP000049855">
    <property type="component" value="Unassembled WGS sequence"/>
</dbReference>
<evidence type="ECO:0000313" key="11">
    <source>
        <dbReference type="EMBL" id="CQR70006.1"/>
    </source>
</evidence>
<dbReference type="SUPFAM" id="SSF50182">
    <property type="entry name" value="Sm-like ribonucleoproteins"/>
    <property type="match status" value="1"/>
</dbReference>
<dbReference type="InterPro" id="IPR011014">
    <property type="entry name" value="MscS_channel_TM-2"/>
</dbReference>
<evidence type="ECO:0000259" key="8">
    <source>
        <dbReference type="Pfam" id="PF00924"/>
    </source>
</evidence>
<dbReference type="InterPro" id="IPR011066">
    <property type="entry name" value="MscS_channel_C_sf"/>
</dbReference>
<dbReference type="Pfam" id="PF21082">
    <property type="entry name" value="MS_channel_3rd"/>
    <property type="match status" value="1"/>
</dbReference>
<keyword evidence="5 7" id="KW-1133">Transmembrane helix</keyword>
<feature type="transmembrane region" description="Helical" evidence="7">
    <location>
        <begin position="89"/>
        <end position="111"/>
    </location>
</feature>
<evidence type="ECO:0000259" key="10">
    <source>
        <dbReference type="Pfam" id="PF21088"/>
    </source>
</evidence>
<dbReference type="GO" id="GO:0008381">
    <property type="term" value="F:mechanosensitive monoatomic ion channel activity"/>
    <property type="evidence" value="ECO:0007669"/>
    <property type="project" value="InterPro"/>
</dbReference>
<dbReference type="Gene3D" id="2.30.30.60">
    <property type="match status" value="1"/>
</dbReference>
<evidence type="ECO:0000313" key="12">
    <source>
        <dbReference type="Proteomes" id="UP000049855"/>
    </source>
</evidence>
<dbReference type="Gene3D" id="3.30.70.100">
    <property type="match status" value="1"/>
</dbReference>
<name>A0A0U1KRG0_9FIRM</name>
<comment type="similarity">
    <text evidence="2">Belongs to the MscS (TC 1.A.23) family.</text>
</comment>
<evidence type="ECO:0000256" key="7">
    <source>
        <dbReference type="SAM" id="Phobius"/>
    </source>
</evidence>
<evidence type="ECO:0000256" key="3">
    <source>
        <dbReference type="ARBA" id="ARBA00022475"/>
    </source>
</evidence>
<keyword evidence="12" id="KW-1185">Reference proteome</keyword>
<feature type="domain" description="Mechanosensitive ion channel transmembrane helices 2/3" evidence="10">
    <location>
        <begin position="68"/>
        <end position="108"/>
    </location>
</feature>
<protein>
    <submittedName>
        <fullName evidence="11">Potassium efflux system KefA protein / Small-conductance mechanosensitive channel</fullName>
    </submittedName>
</protein>
<evidence type="ECO:0000256" key="2">
    <source>
        <dbReference type="ARBA" id="ARBA00008017"/>
    </source>
</evidence>
<evidence type="ECO:0000259" key="9">
    <source>
        <dbReference type="Pfam" id="PF21082"/>
    </source>
</evidence>
<proteinExistence type="inferred from homology"/>
<evidence type="ECO:0000256" key="5">
    <source>
        <dbReference type="ARBA" id="ARBA00022989"/>
    </source>
</evidence>
<feature type="domain" description="Mechanosensitive ion channel MscS" evidence="8">
    <location>
        <begin position="110"/>
        <end position="174"/>
    </location>
</feature>
<dbReference type="EMBL" id="CTRP01000001">
    <property type="protein sequence ID" value="CQR70006.1"/>
    <property type="molecule type" value="Genomic_DNA"/>
</dbReference>
<dbReference type="Pfam" id="PF00924">
    <property type="entry name" value="MS_channel_2nd"/>
    <property type="match status" value="1"/>
</dbReference>
<keyword evidence="6 7" id="KW-0472">Membrane</keyword>
<dbReference type="SUPFAM" id="SSF82861">
    <property type="entry name" value="Mechanosensitive channel protein MscS (YggB), transmembrane region"/>
    <property type="match status" value="1"/>
</dbReference>
<sequence>MEQLLTSDFWLGIAVKIIRLAVIMIGGSLVLRFTNLMIEQFFIPKPGSKTIYLEEQRARTLSGLLHSVIRYTIYFIVIVMLLQEFKIDTTSIVAGAGIIGLALGVGAQSLIKDFVTGFFIILEDQYGVGDYIVISDMAGTVEEIGFRVTRLRDANGILHIVPNGSITKVSNYTRGHMQAIVNVPVPYEADMEQVFSLLNAVCVTVGQTIPEVIDGPSVLGVVDLKPGEIIIRIIAKTVPLQQVKVETALRRLIKEKFTEAKIPPPQLFNQAGLPEIRVSKAGG</sequence>
<accession>A0A0U1KRG0</accession>
<gene>
    <name evidence="11" type="ORF">SpAn4DRAFT_4871</name>
</gene>
<dbReference type="GO" id="GO:0005886">
    <property type="term" value="C:plasma membrane"/>
    <property type="evidence" value="ECO:0007669"/>
    <property type="project" value="UniProtKB-SubCell"/>
</dbReference>
<dbReference type="SUPFAM" id="SSF82689">
    <property type="entry name" value="Mechanosensitive channel protein MscS (YggB), C-terminal domain"/>
    <property type="match status" value="1"/>
</dbReference>
<dbReference type="PANTHER" id="PTHR30460">
    <property type="entry name" value="MODERATE CONDUCTANCE MECHANOSENSITIVE CHANNEL YBIO"/>
    <property type="match status" value="1"/>
</dbReference>
<dbReference type="Gene3D" id="1.10.287.1260">
    <property type="match status" value="1"/>
</dbReference>
<dbReference type="InterPro" id="IPR006685">
    <property type="entry name" value="MscS_channel_2nd"/>
</dbReference>
<feature type="transmembrane region" description="Helical" evidence="7">
    <location>
        <begin position="64"/>
        <end position="83"/>
    </location>
</feature>
<dbReference type="InterPro" id="IPR010920">
    <property type="entry name" value="LSM_dom_sf"/>
</dbReference>
<keyword evidence="4 7" id="KW-0812">Transmembrane</keyword>
<dbReference type="Pfam" id="PF21088">
    <property type="entry name" value="MS_channel_1st"/>
    <property type="match status" value="1"/>
</dbReference>
<feature type="transmembrane region" description="Helical" evidence="7">
    <location>
        <begin position="20"/>
        <end position="43"/>
    </location>
</feature>
<dbReference type="RefSeq" id="WP_021168274.1">
    <property type="nucleotide sequence ID" value="NZ_CTRP01000001.1"/>
</dbReference>
<dbReference type="InterPro" id="IPR023408">
    <property type="entry name" value="MscS_beta-dom_sf"/>
</dbReference>
<comment type="subcellular location">
    <subcellularLocation>
        <location evidence="1">Cell membrane</location>
        <topology evidence="1">Multi-pass membrane protein</topology>
    </subcellularLocation>
</comment>
<evidence type="ECO:0000256" key="4">
    <source>
        <dbReference type="ARBA" id="ARBA00022692"/>
    </source>
</evidence>
<organism evidence="11 12">
    <name type="scientific">Sporomusa ovata</name>
    <dbReference type="NCBI Taxonomy" id="2378"/>
    <lineage>
        <taxon>Bacteria</taxon>
        <taxon>Bacillati</taxon>
        <taxon>Bacillota</taxon>
        <taxon>Negativicutes</taxon>
        <taxon>Selenomonadales</taxon>
        <taxon>Sporomusaceae</taxon>
        <taxon>Sporomusa</taxon>
    </lineage>
</organism>
<evidence type="ECO:0000256" key="1">
    <source>
        <dbReference type="ARBA" id="ARBA00004651"/>
    </source>
</evidence>
<dbReference type="InterPro" id="IPR049142">
    <property type="entry name" value="MS_channel_1st"/>
</dbReference>
<keyword evidence="3" id="KW-1003">Cell membrane</keyword>